<dbReference type="PROSITE" id="PS51421">
    <property type="entry name" value="RAS"/>
    <property type="match status" value="1"/>
</dbReference>
<dbReference type="Gene3D" id="3.40.50.300">
    <property type="entry name" value="P-loop containing nucleotide triphosphate hydrolases"/>
    <property type="match status" value="1"/>
</dbReference>
<keyword evidence="3" id="KW-0342">GTP-binding</keyword>
<dbReference type="GO" id="GO:0090385">
    <property type="term" value="P:phagosome-lysosome fusion"/>
    <property type="evidence" value="ECO:0007669"/>
    <property type="project" value="TreeGrafter"/>
</dbReference>
<dbReference type="EnsemblMetazoa" id="CLYHEMT017138.2">
    <property type="protein sequence ID" value="CLYHEMP017138.2"/>
    <property type="gene ID" value="CLYHEMG017138"/>
</dbReference>
<dbReference type="GO" id="GO:0045335">
    <property type="term" value="C:phagocytic vesicle"/>
    <property type="evidence" value="ECO:0007669"/>
    <property type="project" value="TreeGrafter"/>
</dbReference>
<reference evidence="5" key="1">
    <citation type="submission" date="2021-01" db="UniProtKB">
        <authorList>
            <consortium name="EnsemblMetazoa"/>
        </authorList>
    </citation>
    <scope>IDENTIFICATION</scope>
</reference>
<dbReference type="PRINTS" id="PR00449">
    <property type="entry name" value="RASTRNSFRMNG"/>
</dbReference>
<dbReference type="PRINTS" id="PR00625">
    <property type="entry name" value="JDOMAIN"/>
</dbReference>
<dbReference type="GeneID" id="136821487"/>
<dbReference type="AlphaFoldDB" id="A0A7M5X2Y8"/>
<dbReference type="SMART" id="SM00175">
    <property type="entry name" value="RAB"/>
    <property type="match status" value="1"/>
</dbReference>
<dbReference type="SMART" id="SM00271">
    <property type="entry name" value="DnaJ"/>
    <property type="match status" value="1"/>
</dbReference>
<dbReference type="InterPro" id="IPR005225">
    <property type="entry name" value="Small_GTP-bd"/>
</dbReference>
<dbReference type="GO" id="GO:0005764">
    <property type="term" value="C:lysosome"/>
    <property type="evidence" value="ECO:0007669"/>
    <property type="project" value="TreeGrafter"/>
</dbReference>
<evidence type="ECO:0000256" key="3">
    <source>
        <dbReference type="ARBA" id="ARBA00023134"/>
    </source>
</evidence>
<sequence length="261" mass="29783">MKSIRIKVLSIGNTETGKSCLIKRYCEKRFVNKYLPTIGVDFGVSNINVDDKELKVNLFDLSGHAAFKEVRNEFYKDTQAVMLVYDVTKQHTLDALDSWMNEIKSYIINPKDVEKIIFMVLANKTDKSDRCVKHGHGKLWAQKNGCYYFETSANTGDGVTKAFQMMFKAVIEVLDTGLRPKSAGITLGYTKEQVDLIRKLQNAKDHYGCLDVHRHCSKEDVTKSYRRLAKLIHPDKCTAPGTEDAFKKLTTAREELIKLFK</sequence>
<dbReference type="PROSITE" id="PS50076">
    <property type="entry name" value="DNAJ_2"/>
    <property type="match status" value="1"/>
</dbReference>
<dbReference type="OrthoDB" id="8830751at2759"/>
<dbReference type="SMART" id="SM00174">
    <property type="entry name" value="RHO"/>
    <property type="match status" value="1"/>
</dbReference>
<dbReference type="Gene3D" id="1.10.287.110">
    <property type="entry name" value="DnaJ domain"/>
    <property type="match status" value="1"/>
</dbReference>
<dbReference type="InterPro" id="IPR027417">
    <property type="entry name" value="P-loop_NTPase"/>
</dbReference>
<dbReference type="PROSITE" id="PS51419">
    <property type="entry name" value="RAB"/>
    <property type="match status" value="1"/>
</dbReference>
<dbReference type="InterPro" id="IPR036869">
    <property type="entry name" value="J_dom_sf"/>
</dbReference>
<evidence type="ECO:0000256" key="1">
    <source>
        <dbReference type="ARBA" id="ARBA00006270"/>
    </source>
</evidence>
<evidence type="ECO:0000313" key="5">
    <source>
        <dbReference type="EnsemblMetazoa" id="CLYHEMP017138.2"/>
    </source>
</evidence>
<evidence type="ECO:0000313" key="6">
    <source>
        <dbReference type="Proteomes" id="UP000594262"/>
    </source>
</evidence>
<dbReference type="GO" id="GO:0005525">
    <property type="term" value="F:GTP binding"/>
    <property type="evidence" value="ECO:0007669"/>
    <property type="project" value="UniProtKB-KW"/>
</dbReference>
<accession>A0A7M5X2Y8</accession>
<dbReference type="SUPFAM" id="SSF46565">
    <property type="entry name" value="Chaperone J-domain"/>
    <property type="match status" value="1"/>
</dbReference>
<comment type="similarity">
    <text evidence="1">Belongs to the small GTPase superfamily. Rab family.</text>
</comment>
<dbReference type="NCBIfam" id="TIGR00231">
    <property type="entry name" value="small_GTP"/>
    <property type="match status" value="1"/>
</dbReference>
<keyword evidence="6" id="KW-1185">Reference proteome</keyword>
<name>A0A7M5X2Y8_9CNID</name>
<dbReference type="Pfam" id="PF00226">
    <property type="entry name" value="DnaJ"/>
    <property type="match status" value="1"/>
</dbReference>
<organism evidence="5 6">
    <name type="scientific">Clytia hemisphaerica</name>
    <dbReference type="NCBI Taxonomy" id="252671"/>
    <lineage>
        <taxon>Eukaryota</taxon>
        <taxon>Metazoa</taxon>
        <taxon>Cnidaria</taxon>
        <taxon>Hydrozoa</taxon>
        <taxon>Hydroidolina</taxon>
        <taxon>Leptothecata</taxon>
        <taxon>Obeliida</taxon>
        <taxon>Clytiidae</taxon>
        <taxon>Clytia</taxon>
    </lineage>
</organism>
<protein>
    <recommendedName>
        <fullName evidence="4">J domain-containing protein</fullName>
    </recommendedName>
</protein>
<evidence type="ECO:0000256" key="2">
    <source>
        <dbReference type="ARBA" id="ARBA00022741"/>
    </source>
</evidence>
<dbReference type="CDD" id="cd06257">
    <property type="entry name" value="DnaJ"/>
    <property type="match status" value="1"/>
</dbReference>
<dbReference type="GO" id="GO:0003924">
    <property type="term" value="F:GTPase activity"/>
    <property type="evidence" value="ECO:0007669"/>
    <property type="project" value="InterPro"/>
</dbReference>
<dbReference type="PANTHER" id="PTHR47981">
    <property type="entry name" value="RAB FAMILY"/>
    <property type="match status" value="1"/>
</dbReference>
<dbReference type="InterPro" id="IPR001806">
    <property type="entry name" value="Small_GTPase"/>
</dbReference>
<dbReference type="InterPro" id="IPR001623">
    <property type="entry name" value="DnaJ_domain"/>
</dbReference>
<dbReference type="Proteomes" id="UP000594262">
    <property type="component" value="Unplaced"/>
</dbReference>
<dbReference type="Pfam" id="PF00071">
    <property type="entry name" value="Ras"/>
    <property type="match status" value="1"/>
</dbReference>
<dbReference type="FunFam" id="3.40.50.300:FF:000697">
    <property type="entry name" value="DnaJ homolog subfamily C member 27"/>
    <property type="match status" value="1"/>
</dbReference>
<dbReference type="SMART" id="SM00176">
    <property type="entry name" value="RAN"/>
    <property type="match status" value="1"/>
</dbReference>
<dbReference type="GO" id="GO:0005770">
    <property type="term" value="C:late endosome"/>
    <property type="evidence" value="ECO:0007669"/>
    <property type="project" value="TreeGrafter"/>
</dbReference>
<dbReference type="SUPFAM" id="SSF52540">
    <property type="entry name" value="P-loop containing nucleoside triphosphate hydrolases"/>
    <property type="match status" value="1"/>
</dbReference>
<dbReference type="SMART" id="SM00173">
    <property type="entry name" value="RAS"/>
    <property type="match status" value="1"/>
</dbReference>
<proteinExistence type="inferred from homology"/>
<evidence type="ECO:0000259" key="4">
    <source>
        <dbReference type="PROSITE" id="PS50076"/>
    </source>
</evidence>
<dbReference type="PANTHER" id="PTHR47981:SF20">
    <property type="entry name" value="RAS-RELATED PROTEIN RAB-7A"/>
    <property type="match status" value="1"/>
</dbReference>
<keyword evidence="2" id="KW-0547">Nucleotide-binding</keyword>
<feature type="domain" description="J" evidence="4">
    <location>
        <begin position="205"/>
        <end position="261"/>
    </location>
</feature>
<dbReference type="RefSeq" id="XP_066933820.1">
    <property type="nucleotide sequence ID" value="XM_067077719.1"/>
</dbReference>